<dbReference type="InterPro" id="IPR023298">
    <property type="entry name" value="ATPase_P-typ_TM_dom_sf"/>
</dbReference>
<evidence type="ECO:0000313" key="22">
    <source>
        <dbReference type="Proteomes" id="UP000746741"/>
    </source>
</evidence>
<dbReference type="InterPro" id="IPR036412">
    <property type="entry name" value="HAD-like_sf"/>
</dbReference>
<dbReference type="GO" id="GO:0015444">
    <property type="term" value="F:P-type magnesium transporter activity"/>
    <property type="evidence" value="ECO:0007669"/>
    <property type="project" value="UniProtKB-EC"/>
</dbReference>
<dbReference type="InterPro" id="IPR044492">
    <property type="entry name" value="P_typ_ATPase_HD_dom"/>
</dbReference>
<evidence type="ECO:0000256" key="1">
    <source>
        <dbReference type="ARBA" id="ARBA00003954"/>
    </source>
</evidence>
<reference evidence="20" key="1">
    <citation type="submission" date="2020-01" db="EMBL/GenBank/DDBJ databases">
        <authorList>
            <person name="Rat A."/>
        </authorList>
    </citation>
    <scope>NUCLEOTIDE SEQUENCE</scope>
    <source>
        <strain evidence="20">LMG 31161</strain>
    </source>
</reference>
<dbReference type="InterPro" id="IPR059000">
    <property type="entry name" value="ATPase_P-type_domA"/>
</dbReference>
<name>A0A9X9WM66_9PROT</name>
<keyword evidence="15 18" id="KW-0472">Membrane</keyword>
<evidence type="ECO:0000313" key="21">
    <source>
        <dbReference type="EMBL" id="NKE19156.1"/>
    </source>
</evidence>
<dbReference type="Proteomes" id="UP000746741">
    <property type="component" value="Unassembled WGS sequence"/>
</dbReference>
<dbReference type="EMBL" id="JAAVUP010000008">
    <property type="protein sequence ID" value="NKE19156.1"/>
    <property type="molecule type" value="Genomic_DNA"/>
</dbReference>
<dbReference type="Gene3D" id="1.20.1110.10">
    <property type="entry name" value="Calcium-transporting ATPase, transmembrane domain"/>
    <property type="match status" value="1"/>
</dbReference>
<dbReference type="InterPro" id="IPR008250">
    <property type="entry name" value="ATPase_P-typ_transduc_dom_A_sf"/>
</dbReference>
<comment type="catalytic activity">
    <reaction evidence="17">
        <text>Mg(2+)(out) + ATP + H2O = Mg(2+)(in) + ADP + phosphate + H(+)</text>
        <dbReference type="Rhea" id="RHEA:10260"/>
        <dbReference type="ChEBI" id="CHEBI:15377"/>
        <dbReference type="ChEBI" id="CHEBI:15378"/>
        <dbReference type="ChEBI" id="CHEBI:18420"/>
        <dbReference type="ChEBI" id="CHEBI:30616"/>
        <dbReference type="ChEBI" id="CHEBI:43474"/>
        <dbReference type="ChEBI" id="CHEBI:456216"/>
        <dbReference type="EC" id="7.2.2.14"/>
    </reaction>
</comment>
<keyword evidence="11" id="KW-0067">ATP-binding</keyword>
<dbReference type="Proteomes" id="UP001138708">
    <property type="component" value="Unassembled WGS sequence"/>
</dbReference>
<sequence>MLRDLPERRMPAPIRPDFWAAPAETVFADLSASPSGLTHEDAAQRLALYGRNNAGAPAARRIPARILARLTEPLVAILIVAALISGATGDWASFTIILCILAASVALDVVQEHRAEAAAEALRRSVAIHAVVLRDGAPTEIPAEEVVPGDIVDLTAGDLVPADGIVLSAHAAQANEALLTGEPYPVEKRPGPVAAETPAEATSALFGGTSIVAGEARMLVVATGAAARFGGIAAALRAEAPPSAFQRGLHDFGVLILRLTGFLVLFVLLTHLVSGRPALESFLFAVALAVGLTPELLPMVMTVTLSRGALRMAARRVVVKRLAAVHDLGSMDVLCTDKTGTLTEARIALVGHPGADGAEDPRVRDLAAIAAGLGTGLRSPLDAAILATATPAEGWRHIADVPFTFDRRRNSVLAGQDGRRLLVVKGAAEEILPHCIATGLPDGTPAPLDAAGRARIAALEEAKAADGLRCLAVAWRAMPVDADDAAIEDETDLVFAGFCVFVDPPKAGAAEAIARLGRLGVRVKIVSGDSPAVVRHLVDTLGIKAHGLLTGAEIAHLSDGALAAQALRTDLFARVSPDQKTRIIRALKARGHRVGFLGDGINDAPAIHAADAGISVDGATDVARAAADMILLDHDLGVLADGVEEGRRTHANIMKYVRMGTSSNFGNMLSMAVASLAIPFLPLTPIQVLLNNLIYDLSETGIPFDSVDPTEAARPHGWNMAEVLRFTLVLGPLSSVFDLATFGILIWGFGAAPEEFRTAWFVESMATQILVIFLIRTSAPAWRSRPNPILVATSLGALAVALLLALTPVGAAFGFAPLPGSLLLAMGGLVVLYLAAAEMLKRVAMASPRPHGRHTHRHLSAS</sequence>
<dbReference type="PANTHER" id="PTHR42861">
    <property type="entry name" value="CALCIUM-TRANSPORTING ATPASE"/>
    <property type="match status" value="1"/>
</dbReference>
<keyword evidence="6" id="KW-1003">Cell membrane</keyword>
<evidence type="ECO:0000256" key="8">
    <source>
        <dbReference type="ARBA" id="ARBA00022553"/>
    </source>
</evidence>
<dbReference type="PROSITE" id="PS00154">
    <property type="entry name" value="ATPASE_E1_E2"/>
    <property type="match status" value="1"/>
</dbReference>
<feature type="transmembrane region" description="Helical" evidence="18">
    <location>
        <begin position="822"/>
        <end position="840"/>
    </location>
</feature>
<organism evidence="20 23">
    <name type="scientific">Neoroseomonas oryzicola</name>
    <dbReference type="NCBI Taxonomy" id="535904"/>
    <lineage>
        <taxon>Bacteria</taxon>
        <taxon>Pseudomonadati</taxon>
        <taxon>Pseudomonadota</taxon>
        <taxon>Alphaproteobacteria</taxon>
        <taxon>Acetobacterales</taxon>
        <taxon>Acetobacteraceae</taxon>
        <taxon>Neoroseomonas</taxon>
    </lineage>
</organism>
<dbReference type="Pfam" id="PF00689">
    <property type="entry name" value="Cation_ATPase_C"/>
    <property type="match status" value="1"/>
</dbReference>
<keyword evidence="7" id="KW-0997">Cell inner membrane</keyword>
<dbReference type="GO" id="GO:0016887">
    <property type="term" value="F:ATP hydrolysis activity"/>
    <property type="evidence" value="ECO:0007669"/>
    <property type="project" value="InterPro"/>
</dbReference>
<dbReference type="SFLD" id="SFLDG00002">
    <property type="entry name" value="C1.7:_P-type_atpase_like"/>
    <property type="match status" value="1"/>
</dbReference>
<comment type="similarity">
    <text evidence="3">Belongs to the cation transport ATPase (P-type) (TC 3.A.3) family. Type IIIB subfamily.</text>
</comment>
<keyword evidence="10" id="KW-0547">Nucleotide-binding</keyword>
<dbReference type="Pfam" id="PF00122">
    <property type="entry name" value="E1-E2_ATPase"/>
    <property type="match status" value="1"/>
</dbReference>
<dbReference type="Gene3D" id="2.70.150.10">
    <property type="entry name" value="Calcium-transporting ATPase, cytoplasmic transduction domain A"/>
    <property type="match status" value="1"/>
</dbReference>
<feature type="transmembrane region" description="Helical" evidence="18">
    <location>
        <begin position="759"/>
        <end position="777"/>
    </location>
</feature>
<evidence type="ECO:0000256" key="15">
    <source>
        <dbReference type="ARBA" id="ARBA00023136"/>
    </source>
</evidence>
<dbReference type="InterPro" id="IPR018303">
    <property type="entry name" value="ATPase_P-typ_P_site"/>
</dbReference>
<dbReference type="NCBIfam" id="TIGR01494">
    <property type="entry name" value="ATPase_P-type"/>
    <property type="match status" value="2"/>
</dbReference>
<feature type="transmembrane region" description="Helical" evidence="18">
    <location>
        <begin position="91"/>
        <end position="110"/>
    </location>
</feature>
<dbReference type="GO" id="GO:0005886">
    <property type="term" value="C:plasma membrane"/>
    <property type="evidence" value="ECO:0007669"/>
    <property type="project" value="UniProtKB-SubCell"/>
</dbReference>
<comment type="subcellular location">
    <subcellularLocation>
        <location evidence="2">Cell inner membrane</location>
        <topology evidence="2">Multi-pass membrane protein</topology>
    </subcellularLocation>
</comment>
<comment type="function">
    <text evidence="1">Mediates magnesium influx to the cytosol.</text>
</comment>
<evidence type="ECO:0000259" key="19">
    <source>
        <dbReference type="SMART" id="SM00831"/>
    </source>
</evidence>
<evidence type="ECO:0000256" key="16">
    <source>
        <dbReference type="ARBA" id="ARBA00029806"/>
    </source>
</evidence>
<dbReference type="Gene3D" id="3.40.1110.10">
    <property type="entry name" value="Calcium-transporting ATPase, cytoplasmic domain N"/>
    <property type="match status" value="1"/>
</dbReference>
<dbReference type="SUPFAM" id="SSF56784">
    <property type="entry name" value="HAD-like"/>
    <property type="match status" value="1"/>
</dbReference>
<evidence type="ECO:0000256" key="18">
    <source>
        <dbReference type="SAM" id="Phobius"/>
    </source>
</evidence>
<dbReference type="PRINTS" id="PR01836">
    <property type="entry name" value="MGATPASE"/>
</dbReference>
<evidence type="ECO:0000256" key="12">
    <source>
        <dbReference type="ARBA" id="ARBA00022842"/>
    </source>
</evidence>
<feature type="transmembrane region" description="Helical" evidence="18">
    <location>
        <begin position="723"/>
        <end position="747"/>
    </location>
</feature>
<dbReference type="InterPro" id="IPR006068">
    <property type="entry name" value="ATPase_P-typ_cation-transptr_C"/>
</dbReference>
<dbReference type="Pfam" id="PF13246">
    <property type="entry name" value="Cation_ATPase"/>
    <property type="match status" value="1"/>
</dbReference>
<dbReference type="EMBL" id="JAAEDK010000053">
    <property type="protein sequence ID" value="MBR0661426.1"/>
    <property type="molecule type" value="Genomic_DNA"/>
</dbReference>
<feature type="transmembrane region" description="Helical" evidence="18">
    <location>
        <begin position="789"/>
        <end position="816"/>
    </location>
</feature>
<comment type="caution">
    <text evidence="20">The sequence shown here is derived from an EMBL/GenBank/DDBJ whole genome shotgun (WGS) entry which is preliminary data.</text>
</comment>
<evidence type="ECO:0000313" key="23">
    <source>
        <dbReference type="Proteomes" id="UP001138708"/>
    </source>
</evidence>
<dbReference type="Gene3D" id="3.40.50.1000">
    <property type="entry name" value="HAD superfamily/HAD-like"/>
    <property type="match status" value="1"/>
</dbReference>
<keyword evidence="12" id="KW-0460">Magnesium</keyword>
<dbReference type="SUPFAM" id="SSF81653">
    <property type="entry name" value="Calcium ATPase, transduction domain A"/>
    <property type="match status" value="1"/>
</dbReference>
<feature type="transmembrane region" description="Helical" evidence="18">
    <location>
        <begin position="66"/>
        <end position="85"/>
    </location>
</feature>
<evidence type="ECO:0000256" key="9">
    <source>
        <dbReference type="ARBA" id="ARBA00022692"/>
    </source>
</evidence>
<dbReference type="SFLD" id="SFLDF00027">
    <property type="entry name" value="p-type_atpase"/>
    <property type="match status" value="1"/>
</dbReference>
<feature type="transmembrane region" description="Helical" evidence="18">
    <location>
        <begin position="282"/>
        <end position="306"/>
    </location>
</feature>
<evidence type="ECO:0000256" key="3">
    <source>
        <dbReference type="ARBA" id="ARBA00008746"/>
    </source>
</evidence>
<keyword evidence="14 18" id="KW-1133">Transmembrane helix</keyword>
<dbReference type="InterPro" id="IPR004014">
    <property type="entry name" value="ATPase_P-typ_cation-transptr_N"/>
</dbReference>
<reference evidence="21 22" key="2">
    <citation type="submission" date="2020-02" db="EMBL/GenBank/DDBJ databases">
        <authorList>
            <person name="Sun Q."/>
            <person name="Inoue M."/>
        </authorList>
    </citation>
    <scope>NUCLEOTIDE SEQUENCE [LARGE SCALE GENOMIC DNA]</scope>
    <source>
        <strain evidence="21 22">KCTC 22478</strain>
    </source>
</reference>
<evidence type="ECO:0000256" key="13">
    <source>
        <dbReference type="ARBA" id="ARBA00022967"/>
    </source>
</evidence>
<accession>A0A9X9WM66</accession>
<keyword evidence="8" id="KW-0597">Phosphoprotein</keyword>
<dbReference type="Pfam" id="PF00690">
    <property type="entry name" value="Cation_ATPase_N"/>
    <property type="match status" value="1"/>
</dbReference>
<evidence type="ECO:0000256" key="7">
    <source>
        <dbReference type="ARBA" id="ARBA00022519"/>
    </source>
</evidence>
<dbReference type="GO" id="GO:0005524">
    <property type="term" value="F:ATP binding"/>
    <property type="evidence" value="ECO:0007669"/>
    <property type="project" value="UniProtKB-KW"/>
</dbReference>
<evidence type="ECO:0000256" key="11">
    <source>
        <dbReference type="ARBA" id="ARBA00022840"/>
    </source>
</evidence>
<feature type="domain" description="Cation-transporting P-type ATPase N-terminal" evidence="19">
    <location>
        <begin position="17"/>
        <end position="90"/>
    </location>
</feature>
<keyword evidence="13" id="KW-1278">Translocase</keyword>
<reference evidence="20" key="3">
    <citation type="journal article" date="2021" name="Syst. Appl. Microbiol.">
        <title>Roseomonas hellenica sp. nov., isolated from roots of wild-growing Alkanna tinctoria.</title>
        <authorList>
            <person name="Rat A."/>
            <person name="Naranjo H.D."/>
            <person name="Lebbe L."/>
            <person name="Cnockaert M."/>
            <person name="Krigas N."/>
            <person name="Grigoriadou K."/>
            <person name="Maloupa E."/>
            <person name="Willems A."/>
        </authorList>
    </citation>
    <scope>NUCLEOTIDE SEQUENCE</scope>
    <source>
        <strain evidence="20">LMG 31161</strain>
    </source>
</reference>
<evidence type="ECO:0000313" key="20">
    <source>
        <dbReference type="EMBL" id="MBR0661426.1"/>
    </source>
</evidence>
<evidence type="ECO:0000256" key="10">
    <source>
        <dbReference type="ARBA" id="ARBA00022741"/>
    </source>
</evidence>
<dbReference type="EC" id="7.2.2.14" evidence="4"/>
<gene>
    <name evidence="20" type="primary">mgtA</name>
    <name evidence="21" type="ORF">GWK15_19530</name>
    <name evidence="20" type="ORF">GXW75_19380</name>
</gene>
<evidence type="ECO:0000256" key="2">
    <source>
        <dbReference type="ARBA" id="ARBA00004429"/>
    </source>
</evidence>
<keyword evidence="9 18" id="KW-0812">Transmembrane</keyword>
<evidence type="ECO:0000256" key="5">
    <source>
        <dbReference type="ARBA" id="ARBA00013555"/>
    </source>
</evidence>
<feature type="transmembrane region" description="Helical" evidence="18">
    <location>
        <begin position="252"/>
        <end position="270"/>
    </location>
</feature>
<evidence type="ECO:0000256" key="14">
    <source>
        <dbReference type="ARBA" id="ARBA00022989"/>
    </source>
</evidence>
<dbReference type="SUPFAM" id="SSF81665">
    <property type="entry name" value="Calcium ATPase, transmembrane domain M"/>
    <property type="match status" value="1"/>
</dbReference>
<dbReference type="InterPro" id="IPR023214">
    <property type="entry name" value="HAD_sf"/>
</dbReference>
<dbReference type="InterPro" id="IPR006415">
    <property type="entry name" value="P-type_ATPase_IIIB"/>
</dbReference>
<protein>
    <recommendedName>
        <fullName evidence="5">Magnesium-transporting ATPase, P-type 1</fullName>
        <ecNumber evidence="4">7.2.2.14</ecNumber>
    </recommendedName>
    <alternativeName>
        <fullName evidence="16">Mg(2+) transport ATPase, P-type 1</fullName>
    </alternativeName>
</protein>
<dbReference type="AlphaFoldDB" id="A0A9X9WM66"/>
<proteinExistence type="inferred from homology"/>
<keyword evidence="22" id="KW-1185">Reference proteome</keyword>
<evidence type="ECO:0000256" key="6">
    <source>
        <dbReference type="ARBA" id="ARBA00022475"/>
    </source>
</evidence>
<dbReference type="SFLD" id="SFLDS00003">
    <property type="entry name" value="Haloacid_Dehalogenase"/>
    <property type="match status" value="1"/>
</dbReference>
<evidence type="ECO:0000256" key="17">
    <source>
        <dbReference type="ARBA" id="ARBA00047295"/>
    </source>
</evidence>
<evidence type="ECO:0000256" key="4">
    <source>
        <dbReference type="ARBA" id="ARBA00012786"/>
    </source>
</evidence>
<dbReference type="SMART" id="SM00831">
    <property type="entry name" value="Cation_ATPase_N"/>
    <property type="match status" value="1"/>
</dbReference>
<dbReference type="NCBIfam" id="TIGR01524">
    <property type="entry name" value="ATPase-IIIB_Mg"/>
    <property type="match status" value="1"/>
</dbReference>
<dbReference type="InterPro" id="IPR001757">
    <property type="entry name" value="P_typ_ATPase"/>
</dbReference>
<dbReference type="InterPro" id="IPR023299">
    <property type="entry name" value="ATPase_P-typ_cyto_dom_N"/>
</dbReference>